<dbReference type="SUPFAM" id="SSF52949">
    <property type="entry name" value="Macro domain-like"/>
    <property type="match status" value="1"/>
</dbReference>
<dbReference type="InterPro" id="IPR050892">
    <property type="entry name" value="ADP-ribose_metab_enzymes"/>
</dbReference>
<dbReference type="InterPro" id="IPR043472">
    <property type="entry name" value="Macro_dom-like"/>
</dbReference>
<dbReference type="Pfam" id="PF01661">
    <property type="entry name" value="Macro"/>
    <property type="match status" value="1"/>
</dbReference>
<dbReference type="EMBL" id="CP136921">
    <property type="protein sequence ID" value="WOO31130.1"/>
    <property type="molecule type" value="Genomic_DNA"/>
</dbReference>
<evidence type="ECO:0000259" key="2">
    <source>
        <dbReference type="PROSITE" id="PS51154"/>
    </source>
</evidence>
<dbReference type="Proteomes" id="UP001303211">
    <property type="component" value="Chromosome"/>
</dbReference>
<dbReference type="InterPro" id="IPR002589">
    <property type="entry name" value="Macro_dom"/>
</dbReference>
<dbReference type="PROSITE" id="PS51154">
    <property type="entry name" value="MACRO"/>
    <property type="match status" value="1"/>
</dbReference>
<dbReference type="PANTHER" id="PTHR12521">
    <property type="entry name" value="PROTEIN C6ORF130"/>
    <property type="match status" value="1"/>
</dbReference>
<evidence type="ECO:0000313" key="4">
    <source>
        <dbReference type="Proteomes" id="UP001303211"/>
    </source>
</evidence>
<evidence type="ECO:0000313" key="3">
    <source>
        <dbReference type="EMBL" id="WOO31130.1"/>
    </source>
</evidence>
<sequence length="234" mass="26270">MQPAPVIRGNIFRSSCQTLVNTVNCVGVMGTGLAFECRLRYPVMFQQYAQLCADKKLDVGRLWIYKEDSRWVLNFPTKRDWKHPSKLEYLHLGLQKFMATYQGRGITSIAFPLLGAQNGGIDPVVALDLMQSYLKHCTIPVEIYQYDPQASDDLFDTFKQSLTAHSDVALKTSVGLRSDALARLRRALDNPGICQMSQLLAIPGVGEKTLEKCFRLVTQDASVKAQAEQSLFDF</sequence>
<accession>A0ABZ0J0P4</accession>
<evidence type="ECO:0000256" key="1">
    <source>
        <dbReference type="ARBA" id="ARBA00035885"/>
    </source>
</evidence>
<reference evidence="3 4" key="1">
    <citation type="submission" date="2023-03" db="EMBL/GenBank/DDBJ databases">
        <title>Diaphorobacter basophil sp. nov., isolated from a sewage-treatment plant.</title>
        <authorList>
            <person name="Yang K."/>
        </authorList>
    </citation>
    <scope>NUCLEOTIDE SEQUENCE [LARGE SCALE GENOMIC DNA]</scope>
    <source>
        <strain evidence="3 4">Y-1</strain>
    </source>
</reference>
<dbReference type="SMART" id="SM00506">
    <property type="entry name" value="A1pp"/>
    <property type="match status" value="1"/>
</dbReference>
<gene>
    <name evidence="3" type="ORF">P4826_11955</name>
</gene>
<protein>
    <submittedName>
        <fullName evidence="3">Macro domain-containing protein</fullName>
    </submittedName>
</protein>
<feature type="domain" description="Macro" evidence="2">
    <location>
        <begin position="1"/>
        <end position="162"/>
    </location>
</feature>
<dbReference type="Gene3D" id="3.40.220.10">
    <property type="entry name" value="Leucine Aminopeptidase, subunit E, domain 1"/>
    <property type="match status" value="1"/>
</dbReference>
<organism evidence="3 4">
    <name type="scientific">Diaphorobacter limosus</name>
    <dbReference type="NCBI Taxonomy" id="3036128"/>
    <lineage>
        <taxon>Bacteria</taxon>
        <taxon>Pseudomonadati</taxon>
        <taxon>Pseudomonadota</taxon>
        <taxon>Betaproteobacteria</taxon>
        <taxon>Burkholderiales</taxon>
        <taxon>Comamonadaceae</taxon>
        <taxon>Diaphorobacter</taxon>
    </lineage>
</organism>
<dbReference type="PANTHER" id="PTHR12521:SF0">
    <property type="entry name" value="ADP-RIBOSE GLYCOHYDROLASE OARD1"/>
    <property type="match status" value="1"/>
</dbReference>
<dbReference type="RefSeq" id="WP_317700616.1">
    <property type="nucleotide sequence ID" value="NZ_CP136921.1"/>
</dbReference>
<keyword evidence="4" id="KW-1185">Reference proteome</keyword>
<name>A0ABZ0J0P4_9BURK</name>
<proteinExistence type="predicted"/>
<comment type="catalytic activity">
    <reaction evidence="1">
        <text>an N-(ADP-alpha-D-ribosyl)-thymidine in DNA + H2O = a thymidine in DNA + ADP-D-ribose</text>
        <dbReference type="Rhea" id="RHEA:71655"/>
        <dbReference type="Rhea" id="RHEA-COMP:13556"/>
        <dbReference type="Rhea" id="RHEA-COMP:18051"/>
        <dbReference type="ChEBI" id="CHEBI:15377"/>
        <dbReference type="ChEBI" id="CHEBI:57967"/>
        <dbReference type="ChEBI" id="CHEBI:137386"/>
        <dbReference type="ChEBI" id="CHEBI:191199"/>
    </reaction>
    <physiologicalReaction direction="left-to-right" evidence="1">
        <dbReference type="Rhea" id="RHEA:71656"/>
    </physiologicalReaction>
</comment>